<dbReference type="EMBL" id="BMIK01000009">
    <property type="protein sequence ID" value="GGC33498.1"/>
    <property type="molecule type" value="Genomic_DNA"/>
</dbReference>
<comment type="caution">
    <text evidence="1">The sequence shown here is derived from an EMBL/GenBank/DDBJ whole genome shotgun (WGS) entry which is preliminary data.</text>
</comment>
<protein>
    <recommendedName>
        <fullName evidence="3">Bacteroides conjugative transposon TraN protein</fullName>
    </recommendedName>
</protein>
<organism evidence="1 2">
    <name type="scientific">Parapedobacter defluvii</name>
    <dbReference type="NCBI Taxonomy" id="2045106"/>
    <lineage>
        <taxon>Bacteria</taxon>
        <taxon>Pseudomonadati</taxon>
        <taxon>Bacteroidota</taxon>
        <taxon>Sphingobacteriia</taxon>
        <taxon>Sphingobacteriales</taxon>
        <taxon>Sphingobacteriaceae</taxon>
        <taxon>Parapedobacter</taxon>
    </lineage>
</organism>
<evidence type="ECO:0000313" key="1">
    <source>
        <dbReference type="EMBL" id="GGC33498.1"/>
    </source>
</evidence>
<name>A0ABQ1M326_9SPHI</name>
<evidence type="ECO:0008006" key="3">
    <source>
        <dbReference type="Google" id="ProtNLM"/>
    </source>
</evidence>
<proteinExistence type="predicted"/>
<sequence length="119" mass="13716">MRAVLHGIHIHGDVLHFRIGLLNGSHIRFDIDFIRCYIRDRKVARRTVTQEKEVLPLDIDGLERPVVEGRCGKTVVIALDKFTLADNKLLTIEIYERGGGRHLYLKVKNRHIENAKPLN</sequence>
<keyword evidence="2" id="KW-1185">Reference proteome</keyword>
<reference evidence="2" key="1">
    <citation type="journal article" date="2019" name="Int. J. Syst. Evol. Microbiol.">
        <title>The Global Catalogue of Microorganisms (GCM) 10K type strain sequencing project: providing services to taxonomists for standard genome sequencing and annotation.</title>
        <authorList>
            <consortium name="The Broad Institute Genomics Platform"/>
            <consortium name="The Broad Institute Genome Sequencing Center for Infectious Disease"/>
            <person name="Wu L."/>
            <person name="Ma J."/>
        </authorList>
    </citation>
    <scope>NUCLEOTIDE SEQUENCE [LARGE SCALE GENOMIC DNA]</scope>
    <source>
        <strain evidence="2">CGMCC 1.15342</strain>
    </source>
</reference>
<dbReference type="Pfam" id="PF13595">
    <property type="entry name" value="DUF4138"/>
    <property type="match status" value="1"/>
</dbReference>
<dbReference type="Proteomes" id="UP000597338">
    <property type="component" value="Unassembled WGS sequence"/>
</dbReference>
<evidence type="ECO:0000313" key="2">
    <source>
        <dbReference type="Proteomes" id="UP000597338"/>
    </source>
</evidence>
<accession>A0ABQ1M326</accession>
<gene>
    <name evidence="1" type="ORF">GCM10011386_27020</name>
</gene>
<dbReference type="InterPro" id="IPR022298">
    <property type="entry name" value="Conjug_transposon_TraN"/>
</dbReference>